<dbReference type="InterPro" id="IPR029028">
    <property type="entry name" value="Alpha/beta_knot_MTases"/>
</dbReference>
<evidence type="ECO:0000259" key="3">
    <source>
        <dbReference type="Pfam" id="PF00588"/>
    </source>
</evidence>
<dbReference type="Gene3D" id="3.40.1280.10">
    <property type="match status" value="1"/>
</dbReference>
<keyword evidence="2 4" id="KW-0808">Transferase</keyword>
<evidence type="ECO:0000256" key="2">
    <source>
        <dbReference type="ARBA" id="ARBA00022679"/>
    </source>
</evidence>
<proteinExistence type="predicted"/>
<evidence type="ECO:0000313" key="5">
    <source>
        <dbReference type="Proteomes" id="UP000012040"/>
    </source>
</evidence>
<dbReference type="SUPFAM" id="SSF75217">
    <property type="entry name" value="alpha/beta knot"/>
    <property type="match status" value="1"/>
</dbReference>
<dbReference type="OrthoDB" id="5291649at2"/>
<evidence type="ECO:0000256" key="1">
    <source>
        <dbReference type="ARBA" id="ARBA00022603"/>
    </source>
</evidence>
<keyword evidence="5" id="KW-1185">Reference proteome</keyword>
<dbReference type="GO" id="GO:0008173">
    <property type="term" value="F:RNA methyltransferase activity"/>
    <property type="evidence" value="ECO:0007669"/>
    <property type="project" value="InterPro"/>
</dbReference>
<keyword evidence="1 4" id="KW-0489">Methyltransferase</keyword>
<dbReference type="InterPro" id="IPR001537">
    <property type="entry name" value="SpoU_MeTrfase"/>
</dbReference>
<reference evidence="4 5" key="1">
    <citation type="journal article" date="2013" name="ISME J.">
        <title>By their genes ye shall know them: genomic signatures of predatory bacteria.</title>
        <authorList>
            <person name="Pasternak Z."/>
            <person name="Pietrokovski S."/>
            <person name="Rotem O."/>
            <person name="Gophna U."/>
            <person name="Lurie-Weinberger M.N."/>
            <person name="Jurkevitch E."/>
        </authorList>
    </citation>
    <scope>NUCLEOTIDE SEQUENCE [LARGE SCALE GENOMIC DNA]</scope>
    <source>
        <strain evidence="4 5">JSS</strain>
    </source>
</reference>
<dbReference type="GO" id="GO:0003723">
    <property type="term" value="F:RNA binding"/>
    <property type="evidence" value="ECO:0007669"/>
    <property type="project" value="InterPro"/>
</dbReference>
<name>M4VCA4_9BACT</name>
<organism evidence="4 5">
    <name type="scientific">Pseudobdellovibrio exovorus JSS</name>
    <dbReference type="NCBI Taxonomy" id="1184267"/>
    <lineage>
        <taxon>Bacteria</taxon>
        <taxon>Pseudomonadati</taxon>
        <taxon>Bdellovibrionota</taxon>
        <taxon>Bdellovibrionia</taxon>
        <taxon>Bdellovibrionales</taxon>
        <taxon>Pseudobdellovibrionaceae</taxon>
        <taxon>Pseudobdellovibrio</taxon>
    </lineage>
</organism>
<sequence length="259" mass="29354">MSTKAKLEEIYNLFQGLEMDSRDGQFDEPLLEHLISCITELEKSEDPILQKLSKYKTHLNPQMTLRHFSTIAVPFERYLKKTVQDDDFLVSSTDRDHLVTERVPLHFVVDNMRSAFNVGSIFRTADTLGAKKIWLTGYTPTPHQPQVEKSALGAAFIMDWQTTSFTQAIEELKAAGTYIIALETSAKALDIGYPYQENKPMAFVIGNERFGLDADQLALCDEIRRIPTFGIKNSLNAATAAAIAGYEWRKQWNESKIKV</sequence>
<dbReference type="eggNOG" id="COG0566">
    <property type="taxonomic scope" value="Bacteria"/>
</dbReference>
<gene>
    <name evidence="4" type="ORF">A11Q_1450</name>
</gene>
<dbReference type="InterPro" id="IPR029026">
    <property type="entry name" value="tRNA_m1G_MTases_N"/>
</dbReference>
<dbReference type="PANTHER" id="PTHR46429:SF1">
    <property type="entry name" value="23S RRNA (GUANOSINE-2'-O-)-METHYLTRANSFERASE RLMB"/>
    <property type="match status" value="1"/>
</dbReference>
<dbReference type="AlphaFoldDB" id="M4VCA4"/>
<dbReference type="GO" id="GO:0006396">
    <property type="term" value="P:RNA processing"/>
    <property type="evidence" value="ECO:0007669"/>
    <property type="project" value="InterPro"/>
</dbReference>
<dbReference type="STRING" id="1184267.A11Q_1450"/>
<dbReference type="PANTHER" id="PTHR46429">
    <property type="entry name" value="23S RRNA (GUANOSINE-2'-O-)-METHYLTRANSFERASE RLMB"/>
    <property type="match status" value="1"/>
</dbReference>
<dbReference type="Proteomes" id="UP000012040">
    <property type="component" value="Chromosome"/>
</dbReference>
<feature type="domain" description="tRNA/rRNA methyltransferase SpoU type" evidence="3">
    <location>
        <begin position="105"/>
        <end position="246"/>
    </location>
</feature>
<dbReference type="Pfam" id="PF00588">
    <property type="entry name" value="SpoU_methylase"/>
    <property type="match status" value="1"/>
</dbReference>
<evidence type="ECO:0000313" key="4">
    <source>
        <dbReference type="EMBL" id="AGH95666.1"/>
    </source>
</evidence>
<dbReference type="GO" id="GO:0032259">
    <property type="term" value="P:methylation"/>
    <property type="evidence" value="ECO:0007669"/>
    <property type="project" value="UniProtKB-KW"/>
</dbReference>
<dbReference type="EMBL" id="CP003537">
    <property type="protein sequence ID" value="AGH95666.1"/>
    <property type="molecule type" value="Genomic_DNA"/>
</dbReference>
<dbReference type="PATRIC" id="fig|1184267.3.peg.1469"/>
<protein>
    <submittedName>
        <fullName evidence="4">Putative tRNA/rRNA methyltransferase</fullName>
    </submittedName>
</protein>
<dbReference type="KEGG" id="bex:A11Q_1450"/>
<dbReference type="RefSeq" id="WP_015470156.1">
    <property type="nucleotide sequence ID" value="NC_020813.1"/>
</dbReference>
<dbReference type="InterPro" id="IPR004441">
    <property type="entry name" value="rRNA_MeTrfase_TrmH"/>
</dbReference>
<accession>M4VCA4</accession>
<dbReference type="HOGENOM" id="CLU_082656_0_0_7"/>
<dbReference type="GO" id="GO:0005829">
    <property type="term" value="C:cytosol"/>
    <property type="evidence" value="ECO:0007669"/>
    <property type="project" value="TreeGrafter"/>
</dbReference>